<dbReference type="EMBL" id="JAHHGZ010000001">
    <property type="protein sequence ID" value="MBW4665967.1"/>
    <property type="molecule type" value="Genomic_DNA"/>
</dbReference>
<name>A0A951UQS5_9CYAN</name>
<accession>A0A951UQS5</accession>
<organism evidence="1 2">
    <name type="scientific">Cyanomargarita calcarea GSE-NOS-MK-12-04C</name>
    <dbReference type="NCBI Taxonomy" id="2839659"/>
    <lineage>
        <taxon>Bacteria</taxon>
        <taxon>Bacillati</taxon>
        <taxon>Cyanobacteriota</taxon>
        <taxon>Cyanophyceae</taxon>
        <taxon>Nostocales</taxon>
        <taxon>Cyanomargaritaceae</taxon>
        <taxon>Cyanomargarita</taxon>
    </lineage>
</organism>
<proteinExistence type="predicted"/>
<dbReference type="AlphaFoldDB" id="A0A951UQS5"/>
<sequence>MNKHTLFEPDHMNKTYDYTQYISGRDYFFELLNGGITACMTAEGNCPKCGDRILLKYGDKTYQYQIEEIDYYSNPPDMWIALLRQVAVK</sequence>
<evidence type="ECO:0000313" key="1">
    <source>
        <dbReference type="EMBL" id="MBW4665967.1"/>
    </source>
</evidence>
<reference evidence="1" key="1">
    <citation type="submission" date="2021-05" db="EMBL/GenBank/DDBJ databases">
        <authorList>
            <person name="Pietrasiak N."/>
            <person name="Ward R."/>
            <person name="Stajich J.E."/>
            <person name="Kurbessoian T."/>
        </authorList>
    </citation>
    <scope>NUCLEOTIDE SEQUENCE</scope>
    <source>
        <strain evidence="1">GSE-NOS-MK-12-04C</strain>
    </source>
</reference>
<evidence type="ECO:0000313" key="2">
    <source>
        <dbReference type="Proteomes" id="UP000729701"/>
    </source>
</evidence>
<dbReference type="Proteomes" id="UP000729701">
    <property type="component" value="Unassembled WGS sequence"/>
</dbReference>
<protein>
    <submittedName>
        <fullName evidence="1">Uncharacterized protein</fullName>
    </submittedName>
</protein>
<gene>
    <name evidence="1" type="ORF">KME60_00635</name>
</gene>
<reference evidence="1" key="2">
    <citation type="journal article" date="2022" name="Microbiol. Resour. Announc.">
        <title>Metagenome Sequencing to Explore Phylogenomics of Terrestrial Cyanobacteria.</title>
        <authorList>
            <person name="Ward R.D."/>
            <person name="Stajich J.E."/>
            <person name="Johansen J.R."/>
            <person name="Huntemann M."/>
            <person name="Clum A."/>
            <person name="Foster B."/>
            <person name="Foster B."/>
            <person name="Roux S."/>
            <person name="Palaniappan K."/>
            <person name="Varghese N."/>
            <person name="Mukherjee S."/>
            <person name="Reddy T.B.K."/>
            <person name="Daum C."/>
            <person name="Copeland A."/>
            <person name="Chen I.A."/>
            <person name="Ivanova N.N."/>
            <person name="Kyrpides N.C."/>
            <person name="Shapiro N."/>
            <person name="Eloe-Fadrosh E.A."/>
            <person name="Pietrasiak N."/>
        </authorList>
    </citation>
    <scope>NUCLEOTIDE SEQUENCE</scope>
    <source>
        <strain evidence="1">GSE-NOS-MK-12-04C</strain>
    </source>
</reference>
<comment type="caution">
    <text evidence="1">The sequence shown here is derived from an EMBL/GenBank/DDBJ whole genome shotgun (WGS) entry which is preliminary data.</text>
</comment>